<dbReference type="AlphaFoldDB" id="A0A0F5VFH0"/>
<keyword evidence="2" id="KW-1185">Reference proteome</keyword>
<dbReference type="Proteomes" id="UP000033633">
    <property type="component" value="Unassembled WGS sequence"/>
</dbReference>
<dbReference type="EMBL" id="JWYV01000005">
    <property type="protein sequence ID" value="KKD00225.1"/>
    <property type="molecule type" value="Genomic_DNA"/>
</dbReference>
<gene>
    <name evidence="1" type="ORF">KY46_08075</name>
</gene>
<name>A0A0F5VFH0_9GAMM</name>
<reference evidence="1 2" key="1">
    <citation type="submission" date="2014-12" db="EMBL/GenBank/DDBJ databases">
        <title>Mercury Reductase activity and rhizosphere competence traits in the genome of root associated Photobacterium halotolerans MELD1.</title>
        <authorList>
            <person name="Mathew D.C."/>
            <person name="Huang C.-C."/>
        </authorList>
    </citation>
    <scope>NUCLEOTIDE SEQUENCE [LARGE SCALE GENOMIC DNA]</scope>
    <source>
        <strain evidence="1 2">MELD1</strain>
    </source>
</reference>
<evidence type="ECO:0000313" key="2">
    <source>
        <dbReference type="Proteomes" id="UP000033633"/>
    </source>
</evidence>
<comment type="caution">
    <text evidence="1">The sequence shown here is derived from an EMBL/GenBank/DDBJ whole genome shotgun (WGS) entry which is preliminary data.</text>
</comment>
<accession>A0A0F5VFH0</accession>
<sequence length="182" mass="20939">MLVKLSIKGILEIVNFIGMVQKVKFMERFVYILLMVFSIDAISEVDTNSFEYKLFCKDLEQGIMIEDSDIGVYPEYEMDDGYSGEIEFNLLDGKITIIHQGLFIASKSLTSNAVKIDGEQITVTISPYSYYNFLFVTKLSSIQYVNIENEGNEEEMFTCNNPNSSEKTKEMMRYVKEIKSKI</sequence>
<organism evidence="1 2">
    <name type="scientific">Photobacterium halotolerans</name>
    <dbReference type="NCBI Taxonomy" id="265726"/>
    <lineage>
        <taxon>Bacteria</taxon>
        <taxon>Pseudomonadati</taxon>
        <taxon>Pseudomonadota</taxon>
        <taxon>Gammaproteobacteria</taxon>
        <taxon>Vibrionales</taxon>
        <taxon>Vibrionaceae</taxon>
        <taxon>Photobacterium</taxon>
    </lineage>
</organism>
<evidence type="ECO:0000313" key="1">
    <source>
        <dbReference type="EMBL" id="KKD00225.1"/>
    </source>
</evidence>
<dbReference type="PATRIC" id="fig|265726.11.peg.3744"/>
<proteinExistence type="predicted"/>
<protein>
    <submittedName>
        <fullName evidence="1">Uncharacterized protein</fullName>
    </submittedName>
</protein>